<dbReference type="EMBL" id="CAJOBH010001675">
    <property type="protein sequence ID" value="CAF3867653.1"/>
    <property type="molecule type" value="Genomic_DNA"/>
</dbReference>
<comment type="caution">
    <text evidence="2">The sequence shown here is derived from an EMBL/GenBank/DDBJ whole genome shotgun (WGS) entry which is preliminary data.</text>
</comment>
<proteinExistence type="predicted"/>
<dbReference type="Proteomes" id="UP000681967">
    <property type="component" value="Unassembled WGS sequence"/>
</dbReference>
<feature type="region of interest" description="Disordered" evidence="1">
    <location>
        <begin position="876"/>
        <end position="908"/>
    </location>
</feature>
<dbReference type="PANTHER" id="PTHR12517">
    <property type="entry name" value="VACUOLAR PROTEIN SORTING-ASSOCIATED PROTEIN 13B"/>
    <property type="match status" value="1"/>
</dbReference>
<name>A0A8S2L2H0_9BILA</name>
<evidence type="ECO:0000313" key="3">
    <source>
        <dbReference type="Proteomes" id="UP000681967"/>
    </source>
</evidence>
<organism evidence="2 3">
    <name type="scientific">Rotaria magnacalcarata</name>
    <dbReference type="NCBI Taxonomy" id="392030"/>
    <lineage>
        <taxon>Eukaryota</taxon>
        <taxon>Metazoa</taxon>
        <taxon>Spiralia</taxon>
        <taxon>Gnathifera</taxon>
        <taxon>Rotifera</taxon>
        <taxon>Eurotatoria</taxon>
        <taxon>Bdelloidea</taxon>
        <taxon>Philodinida</taxon>
        <taxon>Philodinidae</taxon>
        <taxon>Rotaria</taxon>
    </lineage>
</organism>
<protein>
    <recommendedName>
        <fullName evidence="4">Vacuolar protein sorting-associated protein 13 DH-like domain-containing protein</fullName>
    </recommendedName>
</protein>
<sequence length="1375" mass="157346">KENLSSTFHSTLSGCKHDVLTLHFDNIAFDLSQRLETKLISVETIVSLEALEYRFLTKRSCIEPTLINLDLFIDMSKSSISSSLPDVFELNNGKYNQLFRSAKSSFVYQLHFDIDHVNIRLSQSLCHLINVLYQHALQSDMIEALELTKLKEQALVSSKNDNPMYYTYYLFTNHLNCPVGLKQHNTSDNFIILSPSETTDFVWSKINTNESSVEFSLDHTSTEPIYSSPIDIHHSDNNMKQVVQFLNSTHLFYLQIHFDQHQIRRHIHVIGKIILKNLCNIDLNIKFYLNVGSRQLNLFISKNQSYLSCLQTIEDIQFIQWNSSMKYSIDQLNQDGIISTSDNLSVWIHLFEYENLTCFVFTPIVIYRSYLTQPVLVYLNNDKSFLLQSNGIYTFFNDIIFDDANSIYEHRLQQIDVEQLTSCIFKLDKQSFSSIDRIDDIHGDDLTLIDYFLQTKIPCALQCEEQNQQYSVIDLLRKQHIKAKQTDDDIPVPLIEQTNEILNASLVPSIGANGPSMYEPPAPMQAKKVETRKLKSTTFQSLRGELFSINQSMKSPTSQTDIIINTNPSWAFLHVVNTCACPLLCRLENISSMSHIIPPFSSSFIGIDSSEPLSMNNNNNLQNLMNGSRFYLAQFLLNENANGLIPLITKYFQQITTKNVQWSRPLKIDSQLEDVFLPIPGLHDVLIRSLPASISASRTIIIEPVHRQRSIKTTVTQKSDNIVRTNSSAKLTNSALPQATIISETMPRHYRSHIFDKNAPVNTPNATNQYLKAWQQRYNQGNHRQVQLSFSINKISLSLMDELSDIWLFREILRLTVDKINLLFYQHTIEIEPCLHQEQFFCSIDQLQIDNQCYSSKTNFDFPVVLMSKDEKRMSKTKTNVYEKKEPTEPAVNGANHNRQHSSSSIDTTLTEDPLPAFDSLSHNHKISRPKFIHSDQPKFLTVHFHRINERFIKIDFQLQPFDVYLEDHYVYVLLKIFSHLLPVDLHIPSNTEEIQLKLDTNDNEVMRTPFVCETLIIGPTDIVISIHASMKVYIGCHQSPLFVDKFQKNYIYSTNKQLLTLITRHYLVSLLTRSPMLLGSFDILGNPSALIRNITDGVYDLFHLPYIGMRHGPSGFMTGISQGATSLLRHLSLGTLTSLTTFADSVARNMDRLAMDSEHTTRNEETCRNIPTGMTHGLLQGLELFSLSLLGAIAGLAEQPLASFRNRPDSQTATTTMLSGVGKGIVGIFVKPVGGVAQLISQTGQGILYGTGLMNIPHRRHRQLEQDARINTNISYVKLSHACQITNQDEILDILEYVLEHDQIEHGIFILTKNRRFIDYHKDDENQHGEHLLENIELSESPDSVGLLVFNNLSFFIDSRFRHQFLALCRLIRH</sequence>
<gene>
    <name evidence="2" type="ORF">BYL167_LOCUS6740</name>
</gene>
<dbReference type="InterPro" id="IPR039782">
    <property type="entry name" value="VPS13B"/>
</dbReference>
<feature type="non-terminal residue" evidence="2">
    <location>
        <position position="1"/>
    </location>
</feature>
<reference evidence="2" key="1">
    <citation type="submission" date="2021-02" db="EMBL/GenBank/DDBJ databases">
        <authorList>
            <person name="Nowell W R."/>
        </authorList>
    </citation>
    <scope>NUCLEOTIDE SEQUENCE</scope>
</reference>
<evidence type="ECO:0000313" key="2">
    <source>
        <dbReference type="EMBL" id="CAF3867653.1"/>
    </source>
</evidence>
<evidence type="ECO:0008006" key="4">
    <source>
        <dbReference type="Google" id="ProtNLM"/>
    </source>
</evidence>
<dbReference type="PANTHER" id="PTHR12517:SF0">
    <property type="entry name" value="INTERMEMBRANE LIPID TRANSFER PROTEIN VPS13B"/>
    <property type="match status" value="1"/>
</dbReference>
<accession>A0A8S2L2H0</accession>
<evidence type="ECO:0000256" key="1">
    <source>
        <dbReference type="SAM" id="MobiDB-lite"/>
    </source>
</evidence>
<feature type="compositionally biased region" description="Polar residues" evidence="1">
    <location>
        <begin position="895"/>
        <end position="908"/>
    </location>
</feature>